<organism evidence="13 14">
    <name type="scientific">Sordaria brevicollis</name>
    <dbReference type="NCBI Taxonomy" id="83679"/>
    <lineage>
        <taxon>Eukaryota</taxon>
        <taxon>Fungi</taxon>
        <taxon>Dikarya</taxon>
        <taxon>Ascomycota</taxon>
        <taxon>Pezizomycotina</taxon>
        <taxon>Sordariomycetes</taxon>
        <taxon>Sordariomycetidae</taxon>
        <taxon>Sordariales</taxon>
        <taxon>Sordariaceae</taxon>
        <taxon>Sordaria</taxon>
    </lineage>
</organism>
<dbReference type="AlphaFoldDB" id="A0AAE0PDP9"/>
<keyword evidence="5" id="KW-0812">Transmembrane</keyword>
<comment type="function">
    <text evidence="12">Component of the ubiquinol-cytochrome c oxidoreductase, a multisubunit transmembrane complex that is part of the mitochondrial electron transport chain which drives oxidative phosphorylation. The complex plays an important role in the uptake of multiple carbon sources present in different host niches.</text>
</comment>
<dbReference type="GO" id="GO:0045275">
    <property type="term" value="C:respiratory chain complex III"/>
    <property type="evidence" value="ECO:0007669"/>
    <property type="project" value="UniProtKB-UniRule"/>
</dbReference>
<dbReference type="InterPro" id="IPR008027">
    <property type="entry name" value="QCR9"/>
</dbReference>
<keyword evidence="3 12" id="KW-0813">Transport</keyword>
<comment type="subcellular location">
    <subcellularLocation>
        <location evidence="1 12">Mitochondrion inner membrane</location>
        <topology evidence="1 12">Single-pass membrane protein</topology>
    </subcellularLocation>
</comment>
<dbReference type="GO" id="GO:0005743">
    <property type="term" value="C:mitochondrial inner membrane"/>
    <property type="evidence" value="ECO:0007669"/>
    <property type="project" value="UniProtKB-SubCell"/>
</dbReference>
<evidence type="ECO:0000256" key="2">
    <source>
        <dbReference type="ARBA" id="ARBA00007856"/>
    </source>
</evidence>
<evidence type="ECO:0000256" key="7">
    <source>
        <dbReference type="ARBA" id="ARBA00022982"/>
    </source>
</evidence>
<evidence type="ECO:0000256" key="9">
    <source>
        <dbReference type="ARBA" id="ARBA00023128"/>
    </source>
</evidence>
<comment type="caution">
    <text evidence="13">The sequence shown here is derived from an EMBL/GenBank/DDBJ whole genome shotgun (WGS) entry which is preliminary data.</text>
</comment>
<comment type="similarity">
    <text evidence="2 12">Belongs to the UQCR10/QCR9 family.</text>
</comment>
<dbReference type="EMBL" id="JAUTDP010000007">
    <property type="protein sequence ID" value="KAK3397947.1"/>
    <property type="molecule type" value="Genomic_DNA"/>
</dbReference>
<evidence type="ECO:0000256" key="1">
    <source>
        <dbReference type="ARBA" id="ARBA00004434"/>
    </source>
</evidence>
<protein>
    <recommendedName>
        <fullName evidence="11 12">Complex III subunit 9</fullName>
    </recommendedName>
</protein>
<evidence type="ECO:0000313" key="13">
    <source>
        <dbReference type="EMBL" id="KAK3397947.1"/>
    </source>
</evidence>
<dbReference type="PANTHER" id="PTHR12980:SF0">
    <property type="entry name" value="CYTOCHROME B-C1 COMPLEX SUBUNIT 9"/>
    <property type="match status" value="1"/>
</dbReference>
<comment type="subunit">
    <text evidence="12">Component of the ubiquinol-cytochrome c oxidoreductase (cytochrome b-c1 complex, complex III, CIII), a multisubunit enzyme composed of 3 respiratory subunits cytochrome b, cytochrome c1 and Rieske protein, 2 core protein subunits, and additional low-molecular weight protein subunits.</text>
</comment>
<keyword evidence="10" id="KW-0472">Membrane</keyword>
<keyword evidence="8" id="KW-1133">Transmembrane helix</keyword>
<dbReference type="Proteomes" id="UP001281003">
    <property type="component" value="Unassembled WGS sequence"/>
</dbReference>
<dbReference type="Gene3D" id="1.20.5.260">
    <property type="entry name" value="Cytochrome b-c1 complex subunit 9"/>
    <property type="match status" value="1"/>
</dbReference>
<evidence type="ECO:0000256" key="5">
    <source>
        <dbReference type="ARBA" id="ARBA00022692"/>
    </source>
</evidence>
<evidence type="ECO:0000256" key="6">
    <source>
        <dbReference type="ARBA" id="ARBA00022792"/>
    </source>
</evidence>
<keyword evidence="9 12" id="KW-0496">Mitochondrion</keyword>
<keyword evidence="4 12" id="KW-0679">Respiratory chain</keyword>
<dbReference type="PANTHER" id="PTHR12980">
    <property type="entry name" value="UBIQUINOL-CYTOCHROME C REDUCTASE COMPLEX, SUBUNIT X"/>
    <property type="match status" value="1"/>
</dbReference>
<evidence type="ECO:0000256" key="11">
    <source>
        <dbReference type="ARBA" id="ARBA00044247"/>
    </source>
</evidence>
<gene>
    <name evidence="13" type="ORF">B0T20DRAFT_480157</name>
</gene>
<dbReference type="FunFam" id="1.20.5.260:FF:000001">
    <property type="entry name" value="Cytochrome b-c1 complex subunit 9"/>
    <property type="match status" value="1"/>
</dbReference>
<dbReference type="SUPFAM" id="SSF81514">
    <property type="entry name" value="Subunit X (non-heme 7 kDa protein) of cytochrome bc1 complex (Ubiquinol-cytochrome c reductase)"/>
    <property type="match status" value="1"/>
</dbReference>
<name>A0AAE0PDP9_SORBR</name>
<evidence type="ECO:0000256" key="12">
    <source>
        <dbReference type="RuleBase" id="RU368056"/>
    </source>
</evidence>
<evidence type="ECO:0000256" key="10">
    <source>
        <dbReference type="ARBA" id="ARBA00023136"/>
    </source>
</evidence>
<reference evidence="13" key="2">
    <citation type="submission" date="2023-07" db="EMBL/GenBank/DDBJ databases">
        <authorList>
            <consortium name="Lawrence Berkeley National Laboratory"/>
            <person name="Haridas S."/>
            <person name="Hensen N."/>
            <person name="Bonometti L."/>
            <person name="Westerberg I."/>
            <person name="Brannstrom I.O."/>
            <person name="Guillou S."/>
            <person name="Cros-Aarteil S."/>
            <person name="Calhoun S."/>
            <person name="Kuo A."/>
            <person name="Mondo S."/>
            <person name="Pangilinan J."/>
            <person name="Riley R."/>
            <person name="LaButti K."/>
            <person name="Andreopoulos B."/>
            <person name="Lipzen A."/>
            <person name="Chen C."/>
            <person name="Yanf M."/>
            <person name="Daum C."/>
            <person name="Ng V."/>
            <person name="Clum A."/>
            <person name="Steindorff A."/>
            <person name="Ohm R."/>
            <person name="Martin F."/>
            <person name="Silar P."/>
            <person name="Natvig D."/>
            <person name="Lalanne C."/>
            <person name="Gautier V."/>
            <person name="Ament-velasquez S.L."/>
            <person name="Kruys A."/>
            <person name="Hutchinson M.I."/>
            <person name="Powell A.J."/>
            <person name="Barry K."/>
            <person name="Miller A.N."/>
            <person name="Grigoriev I.V."/>
            <person name="Debuchy R."/>
            <person name="Gladieux P."/>
            <person name="Thoren M.H."/>
            <person name="Johannesson H."/>
        </authorList>
    </citation>
    <scope>NUCLEOTIDE SEQUENCE</scope>
    <source>
        <strain evidence="13">FGSC 1904</strain>
    </source>
</reference>
<accession>A0AAE0PDP9</accession>
<evidence type="ECO:0000256" key="3">
    <source>
        <dbReference type="ARBA" id="ARBA00022448"/>
    </source>
</evidence>
<keyword evidence="7 12" id="KW-0249">Electron transport</keyword>
<keyword evidence="14" id="KW-1185">Reference proteome</keyword>
<dbReference type="Pfam" id="PF05365">
    <property type="entry name" value="UCR_UQCRX_QCR9"/>
    <property type="match status" value="1"/>
</dbReference>
<sequence length="78" mass="9086">MVRLFCALSPIVWEHANANRAFSIYILFRKNTAFLGAVFAGAFAFEVAYDNGMDKVWDKINKGRQWKDIRHKYVEAEE</sequence>
<dbReference type="InterPro" id="IPR036656">
    <property type="entry name" value="QCR9_sf"/>
</dbReference>
<dbReference type="GO" id="GO:0006122">
    <property type="term" value="P:mitochondrial electron transport, ubiquinol to cytochrome c"/>
    <property type="evidence" value="ECO:0007669"/>
    <property type="project" value="UniProtKB-UniRule"/>
</dbReference>
<reference evidence="13" key="1">
    <citation type="journal article" date="2023" name="Mol. Phylogenet. Evol.">
        <title>Genome-scale phylogeny and comparative genomics of the fungal order Sordariales.</title>
        <authorList>
            <person name="Hensen N."/>
            <person name="Bonometti L."/>
            <person name="Westerberg I."/>
            <person name="Brannstrom I.O."/>
            <person name="Guillou S."/>
            <person name="Cros-Aarteil S."/>
            <person name="Calhoun S."/>
            <person name="Haridas S."/>
            <person name="Kuo A."/>
            <person name="Mondo S."/>
            <person name="Pangilinan J."/>
            <person name="Riley R."/>
            <person name="LaButti K."/>
            <person name="Andreopoulos B."/>
            <person name="Lipzen A."/>
            <person name="Chen C."/>
            <person name="Yan M."/>
            <person name="Daum C."/>
            <person name="Ng V."/>
            <person name="Clum A."/>
            <person name="Steindorff A."/>
            <person name="Ohm R.A."/>
            <person name="Martin F."/>
            <person name="Silar P."/>
            <person name="Natvig D.O."/>
            <person name="Lalanne C."/>
            <person name="Gautier V."/>
            <person name="Ament-Velasquez S.L."/>
            <person name="Kruys A."/>
            <person name="Hutchinson M.I."/>
            <person name="Powell A.J."/>
            <person name="Barry K."/>
            <person name="Miller A.N."/>
            <person name="Grigoriev I.V."/>
            <person name="Debuchy R."/>
            <person name="Gladieux P."/>
            <person name="Hiltunen Thoren M."/>
            <person name="Johannesson H."/>
        </authorList>
    </citation>
    <scope>NUCLEOTIDE SEQUENCE</scope>
    <source>
        <strain evidence="13">FGSC 1904</strain>
    </source>
</reference>
<proteinExistence type="inferred from homology"/>
<evidence type="ECO:0000313" key="14">
    <source>
        <dbReference type="Proteomes" id="UP001281003"/>
    </source>
</evidence>
<evidence type="ECO:0000256" key="8">
    <source>
        <dbReference type="ARBA" id="ARBA00022989"/>
    </source>
</evidence>
<keyword evidence="6 12" id="KW-0999">Mitochondrion inner membrane</keyword>
<evidence type="ECO:0000256" key="4">
    <source>
        <dbReference type="ARBA" id="ARBA00022660"/>
    </source>
</evidence>